<feature type="compositionally biased region" description="Low complexity" evidence="1">
    <location>
        <begin position="200"/>
        <end position="222"/>
    </location>
</feature>
<gene>
    <name evidence="2" type="ORF">SNAT2548_LOCUS5856</name>
</gene>
<organism evidence="2 3">
    <name type="scientific">Symbiodinium natans</name>
    <dbReference type="NCBI Taxonomy" id="878477"/>
    <lineage>
        <taxon>Eukaryota</taxon>
        <taxon>Sar</taxon>
        <taxon>Alveolata</taxon>
        <taxon>Dinophyceae</taxon>
        <taxon>Suessiales</taxon>
        <taxon>Symbiodiniaceae</taxon>
        <taxon>Symbiodinium</taxon>
    </lineage>
</organism>
<name>A0A812JF66_9DINO</name>
<proteinExistence type="predicted"/>
<dbReference type="EMBL" id="CAJNDS010000380">
    <property type="protein sequence ID" value="CAE7199446.1"/>
    <property type="molecule type" value="Genomic_DNA"/>
</dbReference>
<keyword evidence="3" id="KW-1185">Reference proteome</keyword>
<evidence type="ECO:0000313" key="2">
    <source>
        <dbReference type="EMBL" id="CAE7199446.1"/>
    </source>
</evidence>
<dbReference type="Proteomes" id="UP000604046">
    <property type="component" value="Unassembled WGS sequence"/>
</dbReference>
<evidence type="ECO:0000313" key="3">
    <source>
        <dbReference type="Proteomes" id="UP000604046"/>
    </source>
</evidence>
<evidence type="ECO:0000256" key="1">
    <source>
        <dbReference type="SAM" id="MobiDB-lite"/>
    </source>
</evidence>
<sequence length="259" mass="29236">MEPHQPFRPRWPRWKSGDLRPVDRAIVEVPVAEELVKTKRGLFRPESGVVRYSAQDWVKLRADAEELLYIMRNQVPANCRDWSLAILQKAYRSSCRRHGSWDRMNLCLHDFVSLFPRTFELFGPHEQLVRPFRSSVSSVADGEEEVMKRLAMAKQLGVIQVHTPVGGGTERISAPTPDILYTSAKAWYIPSRSTSRRSSARTSYASRPTSATSSYPSRPASRPLSAQTRGSPARWMAQEGHAFKLHERHAASGLGADVP</sequence>
<accession>A0A812JF66</accession>
<reference evidence="2" key="1">
    <citation type="submission" date="2021-02" db="EMBL/GenBank/DDBJ databases">
        <authorList>
            <person name="Dougan E. K."/>
            <person name="Rhodes N."/>
            <person name="Thang M."/>
            <person name="Chan C."/>
        </authorList>
    </citation>
    <scope>NUCLEOTIDE SEQUENCE</scope>
</reference>
<dbReference type="OrthoDB" id="433485at2759"/>
<dbReference type="AlphaFoldDB" id="A0A812JF66"/>
<comment type="caution">
    <text evidence="2">The sequence shown here is derived from an EMBL/GenBank/DDBJ whole genome shotgun (WGS) entry which is preliminary data.</text>
</comment>
<protein>
    <submittedName>
        <fullName evidence="2">Uncharacterized protein</fullName>
    </submittedName>
</protein>
<feature type="region of interest" description="Disordered" evidence="1">
    <location>
        <begin position="198"/>
        <end position="236"/>
    </location>
</feature>